<evidence type="ECO:0000259" key="5">
    <source>
        <dbReference type="Pfam" id="PF14748"/>
    </source>
</evidence>
<evidence type="ECO:0000313" key="6">
    <source>
        <dbReference type="EMBL" id="BAH42025.1"/>
    </source>
</evidence>
<dbReference type="HAMAP" id="MF_01925">
    <property type="entry name" value="P5C_reductase"/>
    <property type="match status" value="1"/>
</dbReference>
<dbReference type="InterPro" id="IPR029036">
    <property type="entry name" value="P5CR_dimer"/>
</dbReference>
<evidence type="ECO:0000313" key="7">
    <source>
        <dbReference type="Proteomes" id="UP000001877"/>
    </source>
</evidence>
<dbReference type="Pfam" id="PF03807">
    <property type="entry name" value="F420_oxidored"/>
    <property type="match status" value="1"/>
</dbReference>
<keyword evidence="7" id="KW-1185">Reference proteome</keyword>
<protein>
    <recommendedName>
        <fullName evidence="2">Pyrroline-5-carboxylate reductase</fullName>
        <shortName evidence="2">P5C reductase</shortName>
        <shortName evidence="2">P5CR</shortName>
        <ecNumber evidence="2">1.5.1.2</ecNumber>
    </recommendedName>
    <alternativeName>
        <fullName evidence="2">PCA reductase</fullName>
    </alternativeName>
</protein>
<dbReference type="InterPro" id="IPR036291">
    <property type="entry name" value="NAD(P)-bd_dom_sf"/>
</dbReference>
<comment type="function">
    <text evidence="2">Catalyzes the reduction of 1-pyrroline-5-carboxylate (PCA) to L-proline.</text>
</comment>
<dbReference type="PANTHER" id="PTHR11645">
    <property type="entry name" value="PYRROLINE-5-CARBOXYLATE REDUCTASE"/>
    <property type="match status" value="1"/>
</dbReference>
<comment type="similarity">
    <text evidence="1 2">Belongs to the pyrroline-5-carboxylate reductase family.</text>
</comment>
<dbReference type="EMBL" id="AP008955">
    <property type="protein sequence ID" value="BAH42025.1"/>
    <property type="molecule type" value="Genomic_DNA"/>
</dbReference>
<dbReference type="InterPro" id="IPR008927">
    <property type="entry name" value="6-PGluconate_DH-like_C_sf"/>
</dbReference>
<name>C0Z668_BREBN</name>
<feature type="binding site" evidence="3">
    <location>
        <begin position="6"/>
        <end position="11"/>
    </location>
    <ligand>
        <name>NADP(+)</name>
        <dbReference type="ChEBI" id="CHEBI:58349"/>
    </ligand>
</feature>
<dbReference type="SUPFAM" id="SSF51735">
    <property type="entry name" value="NAD(P)-binding Rossmann-fold domains"/>
    <property type="match status" value="1"/>
</dbReference>
<dbReference type="KEGG" id="bbe:BBR47_10480"/>
<dbReference type="UniPathway" id="UPA00098">
    <property type="reaction ID" value="UER00361"/>
</dbReference>
<feature type="domain" description="Pyrroline-5-carboxylate reductase catalytic N-terminal" evidence="4">
    <location>
        <begin position="2"/>
        <end position="95"/>
    </location>
</feature>
<dbReference type="GO" id="GO:0004735">
    <property type="term" value="F:pyrroline-5-carboxylate reductase activity"/>
    <property type="evidence" value="ECO:0007669"/>
    <property type="project" value="UniProtKB-UniRule"/>
</dbReference>
<proteinExistence type="inferred from homology"/>
<keyword evidence="2" id="KW-0963">Cytoplasm</keyword>
<dbReference type="eggNOG" id="COG0345">
    <property type="taxonomic scope" value="Bacteria"/>
</dbReference>
<comment type="catalytic activity">
    <reaction evidence="2">
        <text>L-proline + NADP(+) = (S)-1-pyrroline-5-carboxylate + NADPH + 2 H(+)</text>
        <dbReference type="Rhea" id="RHEA:14109"/>
        <dbReference type="ChEBI" id="CHEBI:15378"/>
        <dbReference type="ChEBI" id="CHEBI:17388"/>
        <dbReference type="ChEBI" id="CHEBI:57783"/>
        <dbReference type="ChEBI" id="CHEBI:58349"/>
        <dbReference type="ChEBI" id="CHEBI:60039"/>
        <dbReference type="EC" id="1.5.1.2"/>
    </reaction>
</comment>
<dbReference type="SUPFAM" id="SSF48179">
    <property type="entry name" value="6-phosphogluconate dehydrogenase C-terminal domain-like"/>
    <property type="match status" value="1"/>
</dbReference>
<comment type="catalytic activity">
    <reaction evidence="2">
        <text>L-proline + NAD(+) = (S)-1-pyrroline-5-carboxylate + NADH + 2 H(+)</text>
        <dbReference type="Rhea" id="RHEA:14105"/>
        <dbReference type="ChEBI" id="CHEBI:15378"/>
        <dbReference type="ChEBI" id="CHEBI:17388"/>
        <dbReference type="ChEBI" id="CHEBI:57540"/>
        <dbReference type="ChEBI" id="CHEBI:57945"/>
        <dbReference type="ChEBI" id="CHEBI:60039"/>
        <dbReference type="EC" id="1.5.1.2"/>
    </reaction>
</comment>
<keyword evidence="2" id="KW-0028">Amino-acid biosynthesis</keyword>
<dbReference type="HOGENOM" id="CLU_042344_2_0_9"/>
<dbReference type="PANTHER" id="PTHR11645:SF53">
    <property type="entry name" value="PYRROLINE-5-CARBOXYLATE REDUCTASE 3"/>
    <property type="match status" value="1"/>
</dbReference>
<reference evidence="6 7" key="1">
    <citation type="submission" date="2005-03" db="EMBL/GenBank/DDBJ databases">
        <title>Brevibacillus brevis strain 47, complete genome.</title>
        <authorList>
            <person name="Hosoyama A."/>
            <person name="Yamada R."/>
            <person name="Hongo Y."/>
            <person name="Terui Y."/>
            <person name="Ankai A."/>
            <person name="Masuyama W."/>
            <person name="Sekiguchi M."/>
            <person name="Takeda T."/>
            <person name="Asano K."/>
            <person name="Ohji S."/>
            <person name="Ichikawa N."/>
            <person name="Narita S."/>
            <person name="Aoki N."/>
            <person name="Miura H."/>
            <person name="Matsushita S."/>
            <person name="Sekigawa T."/>
            <person name="Yamagata H."/>
            <person name="Yoshikawa H."/>
            <person name="Udaka S."/>
            <person name="Tanikawa S."/>
            <person name="Fujita N."/>
        </authorList>
    </citation>
    <scope>NUCLEOTIDE SEQUENCE [LARGE SCALE GENOMIC DNA]</scope>
    <source>
        <strain evidence="7">47 / JCM 6285 / NBRC 100599</strain>
    </source>
</reference>
<evidence type="ECO:0000256" key="2">
    <source>
        <dbReference type="HAMAP-Rule" id="MF_01925"/>
    </source>
</evidence>
<dbReference type="PROSITE" id="PS00521">
    <property type="entry name" value="P5CR"/>
    <property type="match status" value="1"/>
</dbReference>
<dbReference type="Gene3D" id="1.10.3730.10">
    <property type="entry name" value="ProC C-terminal domain-like"/>
    <property type="match status" value="1"/>
</dbReference>
<dbReference type="GO" id="GO:0005737">
    <property type="term" value="C:cytoplasm"/>
    <property type="evidence" value="ECO:0007669"/>
    <property type="project" value="UniProtKB-SubCell"/>
</dbReference>
<dbReference type="Gene3D" id="3.40.50.720">
    <property type="entry name" value="NAD(P)-binding Rossmann-like Domain"/>
    <property type="match status" value="1"/>
</dbReference>
<dbReference type="GO" id="GO:0055129">
    <property type="term" value="P:L-proline biosynthetic process"/>
    <property type="evidence" value="ECO:0007669"/>
    <property type="project" value="UniProtKB-UniRule"/>
</dbReference>
<evidence type="ECO:0000256" key="3">
    <source>
        <dbReference type="PIRSR" id="PIRSR000193-1"/>
    </source>
</evidence>
<dbReference type="STRING" id="358681.BBR47_10480"/>
<accession>C0Z668</accession>
<dbReference type="InterPro" id="IPR028939">
    <property type="entry name" value="P5C_Rdtase_cat_N"/>
</dbReference>
<gene>
    <name evidence="6" type="primary">proG</name>
    <name evidence="2" type="synonym">proC</name>
    <name evidence="6" type="ordered locus">BBR47_10480</name>
</gene>
<dbReference type="EC" id="1.5.1.2" evidence="2"/>
<dbReference type="RefSeq" id="WP_012684778.1">
    <property type="nucleotide sequence ID" value="NC_012491.1"/>
</dbReference>
<dbReference type="Proteomes" id="UP000001877">
    <property type="component" value="Chromosome"/>
</dbReference>
<keyword evidence="2 3" id="KW-0521">NADP</keyword>
<dbReference type="Pfam" id="PF14748">
    <property type="entry name" value="P5CR_dimer"/>
    <property type="match status" value="1"/>
</dbReference>
<sequence>MRIGIIGLGSMGQMLVKSLCKSGVIQPEHITVFNRTREKAENLQASHGILIAESAQEVCDQAKLVFLCTKPLDILPVLRELSIPESVHIVSVAAGVSIDDLETVHAGAVSKVIPTVTSQELHGVSLFTCSSRTSTEDRNELLTLLSSISQSQDVSEVEIETATILTSSAPGLIAGILDSFAQAAVRKTPELDLDTARSMLVETMLGTALLLKNEQLSFDQLIERVATKGGITEEGLRVLDKTLPSGFDELFAMTESKHAALKILVQQQSTVYKGLHRVTV</sequence>
<dbReference type="PIRSF" id="PIRSF000193">
    <property type="entry name" value="Pyrrol-5-carb_rd"/>
    <property type="match status" value="1"/>
</dbReference>
<comment type="subcellular location">
    <subcellularLocation>
        <location evidence="2">Cytoplasm</location>
    </subcellularLocation>
</comment>
<keyword evidence="2 6" id="KW-0560">Oxidoreductase</keyword>
<evidence type="ECO:0000259" key="4">
    <source>
        <dbReference type="Pfam" id="PF03807"/>
    </source>
</evidence>
<feature type="domain" description="Pyrroline-5-carboxylate reductase dimerisation" evidence="5">
    <location>
        <begin position="157"/>
        <end position="251"/>
    </location>
</feature>
<dbReference type="AlphaFoldDB" id="C0Z668"/>
<dbReference type="InterPro" id="IPR000304">
    <property type="entry name" value="Pyrroline-COOH_reductase"/>
</dbReference>
<keyword evidence="2" id="KW-0641">Proline biosynthesis</keyword>
<organism evidence="6 7">
    <name type="scientific">Brevibacillus brevis (strain 47 / JCM 6285 / NBRC 100599)</name>
    <dbReference type="NCBI Taxonomy" id="358681"/>
    <lineage>
        <taxon>Bacteria</taxon>
        <taxon>Bacillati</taxon>
        <taxon>Bacillota</taxon>
        <taxon>Bacilli</taxon>
        <taxon>Bacillales</taxon>
        <taxon>Paenibacillaceae</taxon>
        <taxon>Brevibacillus</taxon>
    </lineage>
</organism>
<dbReference type="InterPro" id="IPR053790">
    <property type="entry name" value="P5CR-like_CS"/>
</dbReference>
<evidence type="ECO:0000256" key="1">
    <source>
        <dbReference type="ARBA" id="ARBA00005525"/>
    </source>
</evidence>
<comment type="pathway">
    <text evidence="2">Amino-acid biosynthesis; L-proline biosynthesis; L-proline from L-glutamate 5-semialdehyde: step 1/1.</text>
</comment>